<accession>A0A0L0HNS1</accession>
<dbReference type="Gene3D" id="3.40.50.300">
    <property type="entry name" value="P-loop containing nucleotide triphosphate hydrolases"/>
    <property type="match status" value="2"/>
</dbReference>
<evidence type="ECO:0000259" key="13">
    <source>
        <dbReference type="PROSITE" id="PS51195"/>
    </source>
</evidence>
<feature type="domain" description="Helicase ATP-binding" evidence="11">
    <location>
        <begin position="208"/>
        <end position="375"/>
    </location>
</feature>
<dbReference type="GO" id="GO:0016787">
    <property type="term" value="F:hydrolase activity"/>
    <property type="evidence" value="ECO:0007669"/>
    <property type="project" value="UniProtKB-KW"/>
</dbReference>
<dbReference type="Pfam" id="PF00271">
    <property type="entry name" value="Helicase_C"/>
    <property type="match status" value="1"/>
</dbReference>
<dbReference type="STRING" id="645134.A0A0L0HNS1"/>
<dbReference type="GO" id="GO:0006409">
    <property type="term" value="P:tRNA export from nucleus"/>
    <property type="evidence" value="ECO:0007669"/>
    <property type="project" value="EnsemblFungi"/>
</dbReference>
<evidence type="ECO:0000256" key="6">
    <source>
        <dbReference type="ARBA" id="ARBA00022884"/>
    </source>
</evidence>
<dbReference type="GO" id="GO:0006415">
    <property type="term" value="P:translational termination"/>
    <property type="evidence" value="ECO:0007669"/>
    <property type="project" value="EnsemblFungi"/>
</dbReference>
<dbReference type="InterPro" id="IPR014014">
    <property type="entry name" value="RNA_helicase_DEAD_Q_motif"/>
</dbReference>
<dbReference type="VEuPathDB" id="FungiDB:SPPG_01786"/>
<dbReference type="GO" id="GO:0016973">
    <property type="term" value="P:poly(A)+ mRNA export from nucleus"/>
    <property type="evidence" value="ECO:0007669"/>
    <property type="project" value="EnsemblFungi"/>
</dbReference>
<name>A0A0L0HNS1_SPIPD</name>
<dbReference type="EMBL" id="KQ257452">
    <property type="protein sequence ID" value="KND02703.1"/>
    <property type="molecule type" value="Genomic_DNA"/>
</dbReference>
<evidence type="ECO:0000256" key="9">
    <source>
        <dbReference type="RuleBase" id="RU000492"/>
    </source>
</evidence>
<dbReference type="SUPFAM" id="SSF52540">
    <property type="entry name" value="P-loop containing nucleoside triphosphate hydrolases"/>
    <property type="match status" value="1"/>
</dbReference>
<dbReference type="GO" id="GO:0005934">
    <property type="term" value="C:cellular bud tip"/>
    <property type="evidence" value="ECO:0007669"/>
    <property type="project" value="EnsemblFungi"/>
</dbReference>
<evidence type="ECO:0000259" key="11">
    <source>
        <dbReference type="PROSITE" id="PS51192"/>
    </source>
</evidence>
<dbReference type="GO" id="GO:0003723">
    <property type="term" value="F:RNA binding"/>
    <property type="evidence" value="ECO:0007669"/>
    <property type="project" value="UniProtKB-KW"/>
</dbReference>
<dbReference type="InterPro" id="IPR000629">
    <property type="entry name" value="RNA-helicase_DEAD-box_CS"/>
</dbReference>
<evidence type="ECO:0000313" key="14">
    <source>
        <dbReference type="EMBL" id="KND02703.1"/>
    </source>
</evidence>
<proteinExistence type="inferred from homology"/>
<evidence type="ECO:0000256" key="4">
    <source>
        <dbReference type="ARBA" id="ARBA00022806"/>
    </source>
</evidence>
<protein>
    <recommendedName>
        <fullName evidence="1">RNA helicase</fullName>
        <ecNumber evidence="1">3.6.4.13</ecNumber>
    </recommendedName>
</protein>
<dbReference type="PANTHER" id="PTHR47958">
    <property type="entry name" value="ATP-DEPENDENT RNA HELICASE DBP3"/>
    <property type="match status" value="1"/>
</dbReference>
<dbReference type="PROSITE" id="PS51194">
    <property type="entry name" value="HELICASE_CTER"/>
    <property type="match status" value="1"/>
</dbReference>
<dbReference type="eggNOG" id="KOG0332">
    <property type="taxonomic scope" value="Eukaryota"/>
</dbReference>
<feature type="short sequence motif" description="Q motif" evidence="8">
    <location>
        <begin position="175"/>
        <end position="203"/>
    </location>
</feature>
<evidence type="ECO:0000256" key="2">
    <source>
        <dbReference type="ARBA" id="ARBA00022741"/>
    </source>
</evidence>
<evidence type="ECO:0000256" key="7">
    <source>
        <dbReference type="ARBA" id="ARBA00047984"/>
    </source>
</evidence>
<dbReference type="InterPro" id="IPR027417">
    <property type="entry name" value="P-loop_NTPase"/>
</dbReference>
<dbReference type="InterPro" id="IPR001650">
    <property type="entry name" value="Helicase_C-like"/>
</dbReference>
<evidence type="ECO:0000256" key="3">
    <source>
        <dbReference type="ARBA" id="ARBA00022801"/>
    </source>
</evidence>
<dbReference type="SMART" id="SM00490">
    <property type="entry name" value="HELICc"/>
    <property type="match status" value="1"/>
</dbReference>
<evidence type="ECO:0000256" key="1">
    <source>
        <dbReference type="ARBA" id="ARBA00012552"/>
    </source>
</evidence>
<evidence type="ECO:0000313" key="15">
    <source>
        <dbReference type="Proteomes" id="UP000053201"/>
    </source>
</evidence>
<dbReference type="GO" id="GO:0005524">
    <property type="term" value="F:ATP binding"/>
    <property type="evidence" value="ECO:0007669"/>
    <property type="project" value="UniProtKB-KW"/>
</dbReference>
<dbReference type="GO" id="GO:0044614">
    <property type="term" value="C:nuclear pore cytoplasmic filaments"/>
    <property type="evidence" value="ECO:0007669"/>
    <property type="project" value="EnsemblFungi"/>
</dbReference>
<dbReference type="GO" id="GO:0000822">
    <property type="term" value="F:inositol hexakisphosphate binding"/>
    <property type="evidence" value="ECO:0007669"/>
    <property type="project" value="EnsemblFungi"/>
</dbReference>
<reference evidence="14 15" key="1">
    <citation type="submission" date="2009-08" db="EMBL/GenBank/DDBJ databases">
        <title>The Genome Sequence of Spizellomyces punctatus strain DAOM BR117.</title>
        <authorList>
            <consortium name="The Broad Institute Genome Sequencing Platform"/>
            <person name="Russ C."/>
            <person name="Cuomo C."/>
            <person name="Shea T."/>
            <person name="Young S.K."/>
            <person name="Zeng Q."/>
            <person name="Koehrsen M."/>
            <person name="Haas B."/>
            <person name="Borodovsky M."/>
            <person name="Guigo R."/>
            <person name="Alvarado L."/>
            <person name="Berlin A."/>
            <person name="Bochicchio J."/>
            <person name="Borenstein D."/>
            <person name="Chapman S."/>
            <person name="Chen Z."/>
            <person name="Engels R."/>
            <person name="Freedman E."/>
            <person name="Gellesch M."/>
            <person name="Goldberg J."/>
            <person name="Griggs A."/>
            <person name="Gujja S."/>
            <person name="Heiman D."/>
            <person name="Hepburn T."/>
            <person name="Howarth C."/>
            <person name="Jen D."/>
            <person name="Larson L."/>
            <person name="Lewis B."/>
            <person name="Mehta T."/>
            <person name="Park D."/>
            <person name="Pearson M."/>
            <person name="Roberts A."/>
            <person name="Saif S."/>
            <person name="Shenoy N."/>
            <person name="Sisk P."/>
            <person name="Stolte C."/>
            <person name="Sykes S."/>
            <person name="Thomson T."/>
            <person name="Walk T."/>
            <person name="White J."/>
            <person name="Yandava C."/>
            <person name="Burger G."/>
            <person name="Gray M.W."/>
            <person name="Holland P.W.H."/>
            <person name="King N."/>
            <person name="Lang F.B.F."/>
            <person name="Roger A.J."/>
            <person name="Ruiz-Trillo I."/>
            <person name="Lander E."/>
            <person name="Nusbaum C."/>
        </authorList>
    </citation>
    <scope>NUCLEOTIDE SEQUENCE [LARGE SCALE GENOMIC DNA]</scope>
    <source>
        <strain evidence="14 15">DAOM BR117</strain>
    </source>
</reference>
<keyword evidence="15" id="KW-1185">Reference proteome</keyword>
<keyword evidence="3 9" id="KW-0378">Hydrolase</keyword>
<keyword evidence="6" id="KW-0694">RNA-binding</keyword>
<dbReference type="Proteomes" id="UP000053201">
    <property type="component" value="Unassembled WGS sequence"/>
</dbReference>
<dbReference type="FunFam" id="3.40.50.300:FF:000849">
    <property type="entry name" value="ATP-dependent RNA helicase DBP5"/>
    <property type="match status" value="1"/>
</dbReference>
<evidence type="ECO:0000256" key="5">
    <source>
        <dbReference type="ARBA" id="ARBA00022840"/>
    </source>
</evidence>
<gene>
    <name evidence="14" type="ORF">SPPG_01786</name>
</gene>
<sequence>MSDQKTTLNTGNGVAEAGPTAPTTDGGWGKSGTASSDSTPLTSGDVGGWGPAPAAYKSTGWGENPKFDMGKPKPDSPATTTTFSGWGQSPTASIGNGNDTKVKSNSSPASALSPDSKSEDVEEIVERVDKLSTDDVEDDVGPMRRPGLVESDEVVEVKLADLEADVNNTLYSGVSTFEDLGLHPDLLKGLYAMGFQRPSKIQEKALPLLLANPPKNMIGQSQSGTGKTAAFVLTMLSRVNFALNAPQAICLAPARELARQIMDAVKEMGKYTPVTTAFAIKESVSRGDKINAHIVVGTTGTVNDLVRRRALDVTNVRIFVLDEADNMLDQSGLGDQSIRVKNQMPRNCQIVLFSATFPENVRNFAVKFAKNANMISLRQEELSVEGIKQFYMDCRNEEHKVEVLCALYGLLTIGQSIIFVRRREVAEKLGKALSSQGHVCLVLHGGFGPEERDKAIDDFRDGRCKVLISTNVIARGIDILQVNLVVNYDMPLDANRRPDPETYLHRIGRTGRFGRKGVSINFVHNEESYREMKAIEAHFGREIVRVPTENYMEVEKILKKAVK</sequence>
<dbReference type="InterPro" id="IPR014001">
    <property type="entry name" value="Helicase_ATP-bd"/>
</dbReference>
<dbReference type="CDD" id="cd18787">
    <property type="entry name" value="SF2_C_DEAD"/>
    <property type="match status" value="1"/>
</dbReference>
<keyword evidence="4 9" id="KW-0347">Helicase</keyword>
<dbReference type="OMA" id="IAAETRW"/>
<evidence type="ECO:0000256" key="8">
    <source>
        <dbReference type="PROSITE-ProRule" id="PRU00552"/>
    </source>
</evidence>
<dbReference type="GO" id="GO:0010494">
    <property type="term" value="C:cytoplasmic stress granule"/>
    <property type="evidence" value="ECO:0007669"/>
    <property type="project" value="EnsemblFungi"/>
</dbReference>
<dbReference type="Pfam" id="PF00270">
    <property type="entry name" value="DEAD"/>
    <property type="match status" value="1"/>
</dbReference>
<keyword evidence="5 9" id="KW-0067">ATP-binding</keyword>
<dbReference type="InParanoid" id="A0A0L0HNS1"/>
<feature type="domain" description="Helicase C-terminal" evidence="12">
    <location>
        <begin position="386"/>
        <end position="558"/>
    </location>
</feature>
<organism evidence="14 15">
    <name type="scientific">Spizellomyces punctatus (strain DAOM BR117)</name>
    <dbReference type="NCBI Taxonomy" id="645134"/>
    <lineage>
        <taxon>Eukaryota</taxon>
        <taxon>Fungi</taxon>
        <taxon>Fungi incertae sedis</taxon>
        <taxon>Chytridiomycota</taxon>
        <taxon>Chytridiomycota incertae sedis</taxon>
        <taxon>Chytridiomycetes</taxon>
        <taxon>Spizellomycetales</taxon>
        <taxon>Spizellomycetaceae</taxon>
        <taxon>Spizellomyces</taxon>
    </lineage>
</organism>
<keyword evidence="2 9" id="KW-0547">Nucleotide-binding</keyword>
<comment type="catalytic activity">
    <reaction evidence="7">
        <text>ATP + H2O = ADP + phosphate + H(+)</text>
        <dbReference type="Rhea" id="RHEA:13065"/>
        <dbReference type="ChEBI" id="CHEBI:15377"/>
        <dbReference type="ChEBI" id="CHEBI:15378"/>
        <dbReference type="ChEBI" id="CHEBI:30616"/>
        <dbReference type="ChEBI" id="CHEBI:43474"/>
        <dbReference type="ChEBI" id="CHEBI:456216"/>
        <dbReference type="EC" id="3.6.4.13"/>
    </reaction>
</comment>
<evidence type="ECO:0000259" key="12">
    <source>
        <dbReference type="PROSITE" id="PS51194"/>
    </source>
</evidence>
<dbReference type="CDD" id="cd17963">
    <property type="entry name" value="DEADc_DDX19_DDX25"/>
    <property type="match status" value="1"/>
</dbReference>
<comment type="similarity">
    <text evidence="9">Belongs to the DEAD box helicase family.</text>
</comment>
<feature type="compositionally biased region" description="Basic and acidic residues" evidence="10">
    <location>
        <begin position="65"/>
        <end position="74"/>
    </location>
</feature>
<dbReference type="GO" id="GO:0003724">
    <property type="term" value="F:RNA helicase activity"/>
    <property type="evidence" value="ECO:0007669"/>
    <property type="project" value="UniProtKB-EC"/>
</dbReference>
<feature type="compositionally biased region" description="Polar residues" evidence="10">
    <location>
        <begin position="77"/>
        <end position="115"/>
    </location>
</feature>
<dbReference type="SMART" id="SM00487">
    <property type="entry name" value="DEXDc"/>
    <property type="match status" value="1"/>
</dbReference>
<dbReference type="AlphaFoldDB" id="A0A0L0HNS1"/>
<feature type="domain" description="DEAD-box RNA helicase Q" evidence="13">
    <location>
        <begin position="175"/>
        <end position="203"/>
    </location>
</feature>
<dbReference type="GeneID" id="27685423"/>
<dbReference type="FunCoup" id="A0A0L0HNS1">
    <property type="interactions" value="363"/>
</dbReference>
<dbReference type="EC" id="3.6.4.13" evidence="1"/>
<dbReference type="OrthoDB" id="10265785at2759"/>
<evidence type="ECO:0000256" key="10">
    <source>
        <dbReference type="SAM" id="MobiDB-lite"/>
    </source>
</evidence>
<dbReference type="PROSITE" id="PS00039">
    <property type="entry name" value="DEAD_ATP_HELICASE"/>
    <property type="match status" value="1"/>
</dbReference>
<dbReference type="InterPro" id="IPR011545">
    <property type="entry name" value="DEAD/DEAH_box_helicase_dom"/>
</dbReference>
<dbReference type="PROSITE" id="PS51195">
    <property type="entry name" value="Q_MOTIF"/>
    <property type="match status" value="1"/>
</dbReference>
<feature type="compositionally biased region" description="Polar residues" evidence="10">
    <location>
        <begin position="32"/>
        <end position="42"/>
    </location>
</feature>
<feature type="region of interest" description="Disordered" evidence="10">
    <location>
        <begin position="1"/>
        <end position="124"/>
    </location>
</feature>
<dbReference type="RefSeq" id="XP_016610742.1">
    <property type="nucleotide sequence ID" value="XM_016750099.1"/>
</dbReference>
<feature type="compositionally biased region" description="Polar residues" evidence="10">
    <location>
        <begin position="1"/>
        <end position="12"/>
    </location>
</feature>
<dbReference type="PROSITE" id="PS51192">
    <property type="entry name" value="HELICASE_ATP_BIND_1"/>
    <property type="match status" value="1"/>
</dbReference>